<sequence length="845" mass="91144">MRSRHAGRPARPGRRLTALLLAALVALATAAPGASAARTRPLAPLEATWQADPGGQLDMSRLPMLWETERGKLIMRKLAEDGNLGRPGLTYAVTHVVLDVPPGMTRDVAAIFASIWGTREEEGTRARVLTAQAINRENPQLYRELLDETAVTSKSVVLQTVGRNWPQVNNNGWFKLHAEIMALKAQAKAKYVVAARAAGRTPDQIKTASKELDRRLQKLGEGNAYRDYLAKGFTLDHVAVGPSRLSKDDEVVRQPCGNKSGGTCSAVAPDAGYAVPTQTADDTTVALAYALAAPHLIDDALAAHDQQDAQMWAGAFATIATGFKTAYDRDLKRFPELKPRLQQARTLMNKVEKAADLQLRVVGQRELATKVHSSRYVLQSHIERAEDLDAEAAKVKKDAAEKSKKAVQNVGLACTKATALGEPATGGKRLAALVALPLKAPCGGEEESGLVKGLMSGDLGGVDFSTLQMRYMSDAGGHVKYAFSGRPGSAGLVQDAGSGLDAVENSTADLRTWLVLDPSEFWVNLNPDEPSRIIDPALGQTNAGKALLEADYLMKRTEGKLLDPKTDLGAKYWDALMGGSTKACYSSRMWIVPGDVEVREDGSSLYILKADLAVKAKAQHVANAGKLSCVSDPASDARNEQLEQRMIVPEVVKAVNTAPEYAPIRRAFLARVIAQWIRKRHQDGHRTSFDELIGSGNIGPAKLQDGWTPRQVYDSFVQSIQNGDFTYTQTIDRGGVREMRHMVTGGVDFSKIPMSAVDSARMDREHPRLPQTVEESATRPASAADGSVWLGETAESPDNGLWSRTSGTVRAFVNGRTGIAAVIVVALVVVVFGIRTGSARGRRAS</sequence>
<evidence type="ECO:0000313" key="6">
    <source>
        <dbReference type="Proteomes" id="UP001501020"/>
    </source>
</evidence>
<evidence type="ECO:0000256" key="1">
    <source>
        <dbReference type="SAM" id="Coils"/>
    </source>
</evidence>
<keyword evidence="4" id="KW-0732">Signal</keyword>
<protein>
    <submittedName>
        <fullName evidence="5">Uncharacterized protein</fullName>
    </submittedName>
</protein>
<keyword evidence="1" id="KW-0175">Coiled coil</keyword>
<dbReference type="EMBL" id="BAAAMR010000039">
    <property type="protein sequence ID" value="GAA2144674.1"/>
    <property type="molecule type" value="Genomic_DNA"/>
</dbReference>
<evidence type="ECO:0000256" key="3">
    <source>
        <dbReference type="SAM" id="Phobius"/>
    </source>
</evidence>
<evidence type="ECO:0000313" key="5">
    <source>
        <dbReference type="EMBL" id="GAA2144674.1"/>
    </source>
</evidence>
<evidence type="ECO:0000256" key="4">
    <source>
        <dbReference type="SAM" id="SignalP"/>
    </source>
</evidence>
<dbReference type="Proteomes" id="UP001501020">
    <property type="component" value="Unassembled WGS sequence"/>
</dbReference>
<feature type="region of interest" description="Disordered" evidence="2">
    <location>
        <begin position="760"/>
        <end position="784"/>
    </location>
</feature>
<name>A0ABP5LBL9_9ACTN</name>
<gene>
    <name evidence="5" type="ORF">GCM10009727_44610</name>
</gene>
<feature type="chain" id="PRO_5046768609" evidence="4">
    <location>
        <begin position="37"/>
        <end position="845"/>
    </location>
</feature>
<keyword evidence="6" id="KW-1185">Reference proteome</keyword>
<comment type="caution">
    <text evidence="5">The sequence shown here is derived from an EMBL/GenBank/DDBJ whole genome shotgun (WGS) entry which is preliminary data.</text>
</comment>
<feature type="signal peptide" evidence="4">
    <location>
        <begin position="1"/>
        <end position="36"/>
    </location>
</feature>
<feature type="coiled-coil region" evidence="1">
    <location>
        <begin position="378"/>
        <end position="405"/>
    </location>
</feature>
<keyword evidence="3" id="KW-0472">Membrane</keyword>
<feature type="transmembrane region" description="Helical" evidence="3">
    <location>
        <begin position="818"/>
        <end position="837"/>
    </location>
</feature>
<organism evidence="5 6">
    <name type="scientific">Actinomadura napierensis</name>
    <dbReference type="NCBI Taxonomy" id="267854"/>
    <lineage>
        <taxon>Bacteria</taxon>
        <taxon>Bacillati</taxon>
        <taxon>Actinomycetota</taxon>
        <taxon>Actinomycetes</taxon>
        <taxon>Streptosporangiales</taxon>
        <taxon>Thermomonosporaceae</taxon>
        <taxon>Actinomadura</taxon>
    </lineage>
</organism>
<proteinExistence type="predicted"/>
<accession>A0ABP5LBL9</accession>
<keyword evidence="3" id="KW-0812">Transmembrane</keyword>
<evidence type="ECO:0000256" key="2">
    <source>
        <dbReference type="SAM" id="MobiDB-lite"/>
    </source>
</evidence>
<reference evidence="6" key="1">
    <citation type="journal article" date="2019" name="Int. J. Syst. Evol. Microbiol.">
        <title>The Global Catalogue of Microorganisms (GCM) 10K type strain sequencing project: providing services to taxonomists for standard genome sequencing and annotation.</title>
        <authorList>
            <consortium name="The Broad Institute Genomics Platform"/>
            <consortium name="The Broad Institute Genome Sequencing Center for Infectious Disease"/>
            <person name="Wu L."/>
            <person name="Ma J."/>
        </authorList>
    </citation>
    <scope>NUCLEOTIDE SEQUENCE [LARGE SCALE GENOMIC DNA]</scope>
    <source>
        <strain evidence="6">JCM 13850</strain>
    </source>
</reference>
<dbReference type="RefSeq" id="WP_344270174.1">
    <property type="nucleotide sequence ID" value="NZ_BAAAMR010000039.1"/>
</dbReference>
<keyword evidence="3" id="KW-1133">Transmembrane helix</keyword>